<dbReference type="Gene3D" id="3.40.47.10">
    <property type="match status" value="1"/>
</dbReference>
<comment type="similarity">
    <text evidence="1">Belongs to the thiolase-like superfamily. Thiolase family.</text>
</comment>
<keyword evidence="3" id="KW-0012">Acyltransferase</keyword>
<evidence type="ECO:0000259" key="4">
    <source>
        <dbReference type="Pfam" id="PF00108"/>
    </source>
</evidence>
<organism evidence="5 6">
    <name type="scientific">Diploptera punctata</name>
    <name type="common">Pacific beetle cockroach</name>
    <dbReference type="NCBI Taxonomy" id="6984"/>
    <lineage>
        <taxon>Eukaryota</taxon>
        <taxon>Metazoa</taxon>
        <taxon>Ecdysozoa</taxon>
        <taxon>Arthropoda</taxon>
        <taxon>Hexapoda</taxon>
        <taxon>Insecta</taxon>
        <taxon>Pterygota</taxon>
        <taxon>Neoptera</taxon>
        <taxon>Polyneoptera</taxon>
        <taxon>Dictyoptera</taxon>
        <taxon>Blattodea</taxon>
        <taxon>Blaberoidea</taxon>
        <taxon>Blaberidae</taxon>
        <taxon>Diplopterinae</taxon>
        <taxon>Diploptera</taxon>
    </lineage>
</organism>
<dbReference type="AlphaFoldDB" id="A0AAD8E2P0"/>
<dbReference type="Proteomes" id="UP001233999">
    <property type="component" value="Unassembled WGS sequence"/>
</dbReference>
<evidence type="ECO:0000256" key="1">
    <source>
        <dbReference type="ARBA" id="ARBA00010982"/>
    </source>
</evidence>
<reference evidence="5" key="1">
    <citation type="journal article" date="2023" name="IScience">
        <title>Live-bearing cockroach genome reveals convergent evolutionary mechanisms linked to viviparity in insects and beyond.</title>
        <authorList>
            <person name="Fouks B."/>
            <person name="Harrison M.C."/>
            <person name="Mikhailova A.A."/>
            <person name="Marchal E."/>
            <person name="English S."/>
            <person name="Carruthers M."/>
            <person name="Jennings E.C."/>
            <person name="Chiamaka E.L."/>
            <person name="Frigard R.A."/>
            <person name="Pippel M."/>
            <person name="Attardo G.M."/>
            <person name="Benoit J.B."/>
            <person name="Bornberg-Bauer E."/>
            <person name="Tobe S.S."/>
        </authorList>
    </citation>
    <scope>NUCLEOTIDE SEQUENCE</scope>
    <source>
        <strain evidence="5">Stay&amp;Tobe</strain>
    </source>
</reference>
<evidence type="ECO:0000256" key="2">
    <source>
        <dbReference type="ARBA" id="ARBA00022679"/>
    </source>
</evidence>
<feature type="domain" description="Thiolase N-terminal" evidence="4">
    <location>
        <begin position="2"/>
        <end position="57"/>
    </location>
</feature>
<dbReference type="PANTHER" id="PTHR18919:SF156">
    <property type="entry name" value="ACETYL-COA ACETYLTRANSFERASE, MITOCHONDRIAL"/>
    <property type="match status" value="1"/>
</dbReference>
<keyword evidence="2" id="KW-0808">Transferase</keyword>
<keyword evidence="6" id="KW-1185">Reference proteome</keyword>
<proteinExistence type="inferred from homology"/>
<protein>
    <recommendedName>
        <fullName evidence="4">Thiolase N-terminal domain-containing protein</fullName>
    </recommendedName>
</protein>
<gene>
    <name evidence="5" type="ORF">L9F63_026081</name>
</gene>
<evidence type="ECO:0000313" key="6">
    <source>
        <dbReference type="Proteomes" id="UP001233999"/>
    </source>
</evidence>
<name>A0AAD8E2P0_DIPPU</name>
<accession>A0AAD8E2P0</accession>
<evidence type="ECO:0000313" key="5">
    <source>
        <dbReference type="EMBL" id="KAJ9574272.1"/>
    </source>
</evidence>
<dbReference type="InterPro" id="IPR020616">
    <property type="entry name" value="Thiolase_N"/>
</dbReference>
<dbReference type="PANTHER" id="PTHR18919">
    <property type="entry name" value="ACETYL-COA C-ACYLTRANSFERASE"/>
    <property type="match status" value="1"/>
</dbReference>
<feature type="non-terminal residue" evidence="5">
    <location>
        <position position="1"/>
    </location>
</feature>
<dbReference type="GO" id="GO:0003985">
    <property type="term" value="F:acetyl-CoA C-acetyltransferase activity"/>
    <property type="evidence" value="ECO:0007669"/>
    <property type="project" value="TreeGrafter"/>
</dbReference>
<dbReference type="Pfam" id="PF00108">
    <property type="entry name" value="Thiolase_N"/>
    <property type="match status" value="1"/>
</dbReference>
<dbReference type="GO" id="GO:0005739">
    <property type="term" value="C:mitochondrion"/>
    <property type="evidence" value="ECO:0007669"/>
    <property type="project" value="TreeGrafter"/>
</dbReference>
<dbReference type="EMBL" id="JASPKZ010010552">
    <property type="protein sequence ID" value="KAJ9574272.1"/>
    <property type="molecule type" value="Genomic_DNA"/>
</dbReference>
<sequence>LQRTAQAQKDGIFRNEVIPVSVKQKKGKPDLVVEEDEEYKRVNFDKFRKLSTVFQKEN</sequence>
<comment type="caution">
    <text evidence="5">The sequence shown here is derived from an EMBL/GenBank/DDBJ whole genome shotgun (WGS) entry which is preliminary data.</text>
</comment>
<dbReference type="InterPro" id="IPR016039">
    <property type="entry name" value="Thiolase-like"/>
</dbReference>
<dbReference type="GO" id="GO:0006635">
    <property type="term" value="P:fatty acid beta-oxidation"/>
    <property type="evidence" value="ECO:0007669"/>
    <property type="project" value="TreeGrafter"/>
</dbReference>
<feature type="non-terminal residue" evidence="5">
    <location>
        <position position="58"/>
    </location>
</feature>
<evidence type="ECO:0000256" key="3">
    <source>
        <dbReference type="ARBA" id="ARBA00023315"/>
    </source>
</evidence>
<reference evidence="5" key="2">
    <citation type="submission" date="2023-05" db="EMBL/GenBank/DDBJ databases">
        <authorList>
            <person name="Fouks B."/>
        </authorList>
    </citation>
    <scope>NUCLEOTIDE SEQUENCE</scope>
    <source>
        <strain evidence="5">Stay&amp;Tobe</strain>
        <tissue evidence="5">Testes</tissue>
    </source>
</reference>